<evidence type="ECO:0000256" key="3">
    <source>
        <dbReference type="ARBA" id="ARBA00022448"/>
    </source>
</evidence>
<feature type="transmembrane region" description="Helical" evidence="19">
    <location>
        <begin position="1022"/>
        <end position="1044"/>
    </location>
</feature>
<dbReference type="Proteomes" id="UP000261680">
    <property type="component" value="Unplaced"/>
</dbReference>
<keyword evidence="3" id="KW-0813">Transport</keyword>
<name>A0A8M1FAD2_URSMA</name>
<keyword evidence="12 19" id="KW-0472">Membrane</keyword>
<dbReference type="CDD" id="cd03670">
    <property type="entry name" value="NUDIX_ADPRase_Nudt9"/>
    <property type="match status" value="1"/>
</dbReference>
<feature type="transmembrane region" description="Helical" evidence="19">
    <location>
        <begin position="752"/>
        <end position="770"/>
    </location>
</feature>
<reference evidence="22" key="1">
    <citation type="submission" date="2025-08" db="UniProtKB">
        <authorList>
            <consortium name="RefSeq"/>
        </authorList>
    </citation>
    <scope>IDENTIFICATION</scope>
    <source>
        <tissue evidence="22">Whole blood</tissue>
    </source>
</reference>
<organism evidence="21 22">
    <name type="scientific">Ursus maritimus</name>
    <name type="common">Polar bear</name>
    <name type="synonym">Thalarctos maritimus</name>
    <dbReference type="NCBI Taxonomy" id="29073"/>
    <lineage>
        <taxon>Eukaryota</taxon>
        <taxon>Metazoa</taxon>
        <taxon>Chordata</taxon>
        <taxon>Craniata</taxon>
        <taxon>Vertebrata</taxon>
        <taxon>Euteleostomi</taxon>
        <taxon>Mammalia</taxon>
        <taxon>Eutheria</taxon>
        <taxon>Laurasiatheria</taxon>
        <taxon>Carnivora</taxon>
        <taxon>Caniformia</taxon>
        <taxon>Ursidae</taxon>
        <taxon>Ursus</taxon>
    </lineage>
</organism>
<dbReference type="GO" id="GO:0099604">
    <property type="term" value="F:ligand-gated calcium channel activity"/>
    <property type="evidence" value="ECO:0007669"/>
    <property type="project" value="TreeGrafter"/>
</dbReference>
<dbReference type="InterPro" id="IPR050927">
    <property type="entry name" value="TRPM"/>
</dbReference>
<keyword evidence="8" id="KW-0479">Metal-binding</keyword>
<feature type="transmembrane region" description="Helical" evidence="19">
    <location>
        <begin position="933"/>
        <end position="954"/>
    </location>
</feature>
<dbReference type="Gene3D" id="3.90.79.10">
    <property type="entry name" value="Nucleoside Triphosphate Pyrophosphohydrolase"/>
    <property type="match status" value="1"/>
</dbReference>
<dbReference type="SUPFAM" id="SSF55811">
    <property type="entry name" value="Nudix"/>
    <property type="match status" value="1"/>
</dbReference>
<evidence type="ECO:0000256" key="19">
    <source>
        <dbReference type="SAM" id="Phobius"/>
    </source>
</evidence>
<evidence type="ECO:0000256" key="16">
    <source>
        <dbReference type="ARBA" id="ARBA00036634"/>
    </source>
</evidence>
<dbReference type="GeneID" id="103680748"/>
<evidence type="ECO:0000256" key="10">
    <source>
        <dbReference type="ARBA" id="ARBA00022989"/>
    </source>
</evidence>
<evidence type="ECO:0000313" key="22">
    <source>
        <dbReference type="RefSeq" id="XP_040477759.1"/>
    </source>
</evidence>
<dbReference type="GO" id="GO:0005886">
    <property type="term" value="C:plasma membrane"/>
    <property type="evidence" value="ECO:0007669"/>
    <property type="project" value="UniProtKB-SubCell"/>
</dbReference>
<accession>A0A8M1FAD2</accession>
<evidence type="ECO:0000256" key="15">
    <source>
        <dbReference type="ARBA" id="ARBA00036239"/>
    </source>
</evidence>
<dbReference type="Pfam" id="PF00520">
    <property type="entry name" value="Ion_trans"/>
    <property type="match status" value="1"/>
</dbReference>
<comment type="similarity">
    <text evidence="2">Belongs to the transient receptor (TC 1.A.4) family. LTrpC subfamily. TRPM2 sub-subfamily.</text>
</comment>
<evidence type="ECO:0000313" key="21">
    <source>
        <dbReference type="Proteomes" id="UP000261680"/>
    </source>
</evidence>
<keyword evidence="21" id="KW-1185">Reference proteome</keyword>
<dbReference type="GO" id="GO:0046872">
    <property type="term" value="F:metal ion binding"/>
    <property type="evidence" value="ECO:0007669"/>
    <property type="project" value="UniProtKB-KW"/>
</dbReference>
<evidence type="ECO:0000256" key="5">
    <source>
        <dbReference type="ARBA" id="ARBA00022568"/>
    </source>
</evidence>
<keyword evidence="4" id="KW-1003">Cell membrane</keyword>
<comment type="catalytic activity">
    <reaction evidence="16">
        <text>Ca(2+)(in) = Ca(2+)(out)</text>
        <dbReference type="Rhea" id="RHEA:29671"/>
        <dbReference type="ChEBI" id="CHEBI:29108"/>
    </reaction>
</comment>
<protein>
    <recommendedName>
        <fullName evidence="17">Transient receptor potential cation channel subfamily M member 2</fullName>
    </recommendedName>
</protein>
<evidence type="ECO:0000256" key="14">
    <source>
        <dbReference type="ARBA" id="ARBA00023303"/>
    </source>
</evidence>
<evidence type="ECO:0000259" key="20">
    <source>
        <dbReference type="PROSITE" id="PS51462"/>
    </source>
</evidence>
<keyword evidence="11" id="KW-0406">Ion transport</keyword>
<dbReference type="InterPro" id="IPR057366">
    <property type="entry name" value="TRPM-like"/>
</dbReference>
<dbReference type="InterPro" id="IPR005821">
    <property type="entry name" value="Ion_trans_dom"/>
</dbReference>
<evidence type="ECO:0000256" key="17">
    <source>
        <dbReference type="ARBA" id="ARBA00070987"/>
    </source>
</evidence>
<dbReference type="CTD" id="7226"/>
<dbReference type="Pfam" id="PF25508">
    <property type="entry name" value="TRPM2"/>
    <property type="match status" value="1"/>
</dbReference>
<evidence type="ECO:0000256" key="1">
    <source>
        <dbReference type="ARBA" id="ARBA00004651"/>
    </source>
</evidence>
<dbReference type="PROSITE" id="PS51462">
    <property type="entry name" value="NUDIX"/>
    <property type="match status" value="1"/>
</dbReference>
<dbReference type="GO" id="GO:0051209">
    <property type="term" value="P:release of sequestered calcium ion into cytosol"/>
    <property type="evidence" value="ECO:0007669"/>
    <property type="project" value="TreeGrafter"/>
</dbReference>
<keyword evidence="6" id="KW-0107">Calcium channel</keyword>
<evidence type="ECO:0000256" key="8">
    <source>
        <dbReference type="ARBA" id="ARBA00022723"/>
    </source>
</evidence>
<evidence type="ECO:0000256" key="2">
    <source>
        <dbReference type="ARBA" id="ARBA00009501"/>
    </source>
</evidence>
<evidence type="ECO:0000256" key="11">
    <source>
        <dbReference type="ARBA" id="ARBA00023065"/>
    </source>
</evidence>
<evidence type="ECO:0000256" key="6">
    <source>
        <dbReference type="ARBA" id="ARBA00022673"/>
    </source>
</evidence>
<keyword evidence="9" id="KW-0106">Calcium</keyword>
<dbReference type="FunFam" id="3.90.79.10:FF:000047">
    <property type="entry name" value="Transient receptor potential cation channel subfamily M member 2"/>
    <property type="match status" value="1"/>
</dbReference>
<evidence type="ECO:0000256" key="9">
    <source>
        <dbReference type="ARBA" id="ARBA00022837"/>
    </source>
</evidence>
<dbReference type="Pfam" id="PF25969">
    <property type="entry name" value="NUDT9_N"/>
    <property type="match status" value="1"/>
</dbReference>
<gene>
    <name evidence="22" type="primary">TRPM2</name>
</gene>
<evidence type="ECO:0000256" key="18">
    <source>
        <dbReference type="SAM" id="MobiDB-lite"/>
    </source>
</evidence>
<keyword evidence="5" id="KW-0109">Calcium transport</keyword>
<feature type="transmembrane region" description="Helical" evidence="19">
    <location>
        <begin position="791"/>
        <end position="817"/>
    </location>
</feature>
<dbReference type="InterPro" id="IPR015797">
    <property type="entry name" value="NUDIX_hydrolase-like_dom_sf"/>
</dbReference>
<comment type="subcellular location">
    <subcellularLocation>
        <location evidence="1">Cell membrane</location>
        <topology evidence="1">Multi-pass membrane protein</topology>
    </subcellularLocation>
</comment>
<dbReference type="InterPro" id="IPR043503">
    <property type="entry name" value="PLpro_palm_finger_dom_CoV"/>
</dbReference>
<dbReference type="Pfam" id="PF18139">
    <property type="entry name" value="LSDAT_euk"/>
    <property type="match status" value="1"/>
</dbReference>
<keyword evidence="10 19" id="KW-1133">Transmembrane helix</keyword>
<dbReference type="PANTHER" id="PTHR13800:SF2">
    <property type="entry name" value="TRANSIENT RECEPTOR POTENTIAL CATION CHANNEL SUBFAMILY M MEMBER 2"/>
    <property type="match status" value="1"/>
</dbReference>
<dbReference type="Gene3D" id="3.40.50.450">
    <property type="match status" value="1"/>
</dbReference>
<feature type="region of interest" description="Disordered" evidence="18">
    <location>
        <begin position="1203"/>
        <end position="1222"/>
    </location>
</feature>
<keyword evidence="14" id="KW-0407">Ion channel</keyword>
<evidence type="ECO:0000256" key="7">
    <source>
        <dbReference type="ARBA" id="ARBA00022692"/>
    </source>
</evidence>
<feature type="region of interest" description="Disordered" evidence="18">
    <location>
        <begin position="1"/>
        <end position="26"/>
    </location>
</feature>
<proteinExistence type="inferred from homology"/>
<dbReference type="InterPro" id="IPR000086">
    <property type="entry name" value="NUDIX_hydrolase_dom"/>
</dbReference>
<dbReference type="RefSeq" id="XP_040477759.1">
    <property type="nucleotide sequence ID" value="XM_040621825.1"/>
</dbReference>
<keyword evidence="22" id="KW-0675">Receptor</keyword>
<evidence type="ECO:0000256" key="4">
    <source>
        <dbReference type="ARBA" id="ARBA00022475"/>
    </source>
</evidence>
<dbReference type="Gene3D" id="2.60.120.1680">
    <property type="match status" value="1"/>
</dbReference>
<keyword evidence="13" id="KW-1015">Disulfide bond</keyword>
<dbReference type="InterPro" id="IPR041491">
    <property type="entry name" value="TRPM_SLOG"/>
</dbReference>
<sequence>MEPPTLRKAGSKQEEGFGVQPSSMADLGMVPSLRRSNSSLSKTRRLHHLFSNSAKQENLSSWVPQSIKKKECVYFVESSKLSDAGKVVCECGYTRQQHLEEATRPHTLQSKDWDPKKHVQEMPTDAFGDIVFTGLGQKVGKYVRLSQDTPPSVIYHLMTQYWGLDVPNLLISVTGGAKDFNMKPRLKSVFRRGLVKVAQTTGAWIITGGSHTGVMKQVGEAVRDFTLSSSCNEGEVVTVGIATWGTVHNREGLIHPSVTSLAVPIMDEEGQGHLTCLDSNHSHFILVDDGTHGRYGVEIALRTKLEKFISEQTKERGGVAIKIPVVCVVLEGGPGTLHTIYNAITNGTPCVVMEGSGRVADVIAQVAGLPVSEITISRIQQTLSLFSQEMFETLSESRIVEWTKKIQDIVRKRQLLTIFREGKDGQEDMDVAILQALLKASRSHDYFGHENWDHQLKLAVAWNRVDIARSEIFSDERQWKPSELHPVMMAALISNKPEFVKLFLENGVRLKELVTWDTLLYLYQHLDPSCLFHSKLQKVLAEEPERPACGPTAPRVQMHHVAQVLRELLGDFTQPLYPRPRTGDRPRLLLPVPNIKLNMQGVSLRSLYKRSSGHVGFTMDPVRDLLIWAIIQNRRELAEIIWAQSQDCIVAALACSKILKELSKEEEDTDSLEEMLALADEYEHRAVGVFTECYRKDEERAQKLLTRVSEAWGKTTCLQLALEAKDMKFVSHGGIQAFLTKVWWGQLCVDNGLWRVILCMLAFPLLYTNLISFRERKLQARRGLLRVRAFFNAPVVIFHLNVLSYFVFLCLFAYVLMVDFRPTPSWCEYLIYVWLFSLVCEELRQLFYDPDEFGLTKVAFLYFSDFWNKLDIGAILLFIAGLTCRLIPGLLYSGRVILSLDFIMFCLRLMHIFTISKTLGPKIIIVKRMMKDVFFFLFLLAVWVVSFGVAKQAILIHNESRVDWIFRGVVYQSYLTIFGQMPAYIDGVNFSLEQCSPNGTDPYKPKCPESDAVRHEPAFPEWLTVTLLCLYLLFTNILLLNLLIAMFNYTFQQVQEHTDQIWKFQRHDLIEEYHSRPPAPPPFILLSHLHLVIKRVVLKIPAKRHKQLKSKLEKNEESALLSWETYLKDNYLQNQQCQHKQRPERQIQDIGNRVNTVVDLLERESLKRSGSMEQRLASLEAQVAQTSRALHWIMTALRDSGFGSEEGVPTLAPQKASEGQDHELDSRQKADAVGDTHHVNARHLLYPDSHVTRFPVPNEKVPWDTEFLIYDPPFYTDDRKDKGLVDPVGNALEALAGISYNAVDGPIDRRSFHGLYAVQEALPLNPMGRTGLRGRGSLGWFGPNHTLQPVITRWRRNQDGAICRKSIKKMLEVLVVKHPLSESWALPGGSREPGEMLPRKLKRVLRREFWSSFQNLLVQGTEVYKGYVDDPRNTDNAWIETVAISIHFPDQSDMDLKRLNSHLHTCDPGMSVQWQVVDKRIPLYANHKTILQKVAALFGAFY</sequence>
<evidence type="ECO:0000256" key="13">
    <source>
        <dbReference type="ARBA" id="ARBA00023157"/>
    </source>
</evidence>
<comment type="catalytic activity">
    <reaction evidence="15">
        <text>Na(+)(in) = Na(+)(out)</text>
        <dbReference type="Rhea" id="RHEA:34963"/>
        <dbReference type="ChEBI" id="CHEBI:29101"/>
    </reaction>
</comment>
<evidence type="ECO:0000256" key="12">
    <source>
        <dbReference type="ARBA" id="ARBA00023136"/>
    </source>
</evidence>
<dbReference type="PANTHER" id="PTHR13800">
    <property type="entry name" value="TRANSIENT RECEPTOR POTENTIAL CATION CHANNEL, SUBFAMILY M, MEMBER 6"/>
    <property type="match status" value="1"/>
</dbReference>
<keyword evidence="7 19" id="KW-0812">Transmembrane</keyword>
<dbReference type="OrthoDB" id="310870at2759"/>
<feature type="domain" description="Nudix hydrolase" evidence="20">
    <location>
        <begin position="1353"/>
        <end position="1497"/>
    </location>
</feature>